<dbReference type="InterPro" id="IPR032593">
    <property type="entry name" value="DUF4907"/>
</dbReference>
<dbReference type="Pfam" id="PF16250">
    <property type="entry name" value="DUF4907"/>
    <property type="match status" value="1"/>
</dbReference>
<name>A0AAJ1VL98_9FLAO</name>
<accession>A0AAJ1VL98</accession>
<dbReference type="PROSITE" id="PS51257">
    <property type="entry name" value="PROKAR_LIPOPROTEIN"/>
    <property type="match status" value="1"/>
</dbReference>
<reference evidence="1" key="1">
    <citation type="submission" date="2023-06" db="EMBL/GenBank/DDBJ databases">
        <title>Two Chryseobacterium gambrini strains from China.</title>
        <authorList>
            <person name="Zeng J."/>
            <person name="Wu Y."/>
        </authorList>
    </citation>
    <scope>NUCLEOTIDE SEQUENCE</scope>
    <source>
        <strain evidence="1">SQ219</strain>
    </source>
</reference>
<dbReference type="Proteomes" id="UP001225933">
    <property type="component" value="Unassembled WGS sequence"/>
</dbReference>
<protein>
    <submittedName>
        <fullName evidence="1">DUF4907 domain-containing protein</fullName>
    </submittedName>
</protein>
<sequence>MMIKTMIRLLLCCGILLISCGKKSTGLEIKVTKQNSGYGYQILKKQKVIINQPFIPAIEGEKTFKNKEDAQKTADLVMNKIEKKMFPRISTHELDSMKIAY</sequence>
<evidence type="ECO:0000313" key="1">
    <source>
        <dbReference type="EMBL" id="MDN4013611.1"/>
    </source>
</evidence>
<proteinExistence type="predicted"/>
<dbReference type="RefSeq" id="WP_214590589.1">
    <property type="nucleotide sequence ID" value="NZ_JAUHGV010000017.1"/>
</dbReference>
<dbReference type="EMBL" id="JAUHGV010000017">
    <property type="protein sequence ID" value="MDN4013611.1"/>
    <property type="molecule type" value="Genomic_DNA"/>
</dbReference>
<comment type="caution">
    <text evidence="1">The sequence shown here is derived from an EMBL/GenBank/DDBJ whole genome shotgun (WGS) entry which is preliminary data.</text>
</comment>
<dbReference type="AlphaFoldDB" id="A0AAJ1VL98"/>
<gene>
    <name evidence="1" type="ORF">QX233_14125</name>
</gene>
<organism evidence="1 2">
    <name type="scientific">Chryseobacterium gambrini</name>
    <dbReference type="NCBI Taxonomy" id="373672"/>
    <lineage>
        <taxon>Bacteria</taxon>
        <taxon>Pseudomonadati</taxon>
        <taxon>Bacteroidota</taxon>
        <taxon>Flavobacteriia</taxon>
        <taxon>Flavobacteriales</taxon>
        <taxon>Weeksellaceae</taxon>
        <taxon>Chryseobacterium group</taxon>
        <taxon>Chryseobacterium</taxon>
    </lineage>
</organism>
<evidence type="ECO:0000313" key="2">
    <source>
        <dbReference type="Proteomes" id="UP001225933"/>
    </source>
</evidence>